<accession>A0A9X7GFX5</accession>
<evidence type="ECO:0000256" key="2">
    <source>
        <dbReference type="SAM" id="MobiDB-lite"/>
    </source>
</evidence>
<organism evidence="3 4">
    <name type="scientific">Bacillus thuringiensis</name>
    <dbReference type="NCBI Taxonomy" id="1428"/>
    <lineage>
        <taxon>Bacteria</taxon>
        <taxon>Bacillati</taxon>
        <taxon>Bacillota</taxon>
        <taxon>Bacilli</taxon>
        <taxon>Bacillales</taxon>
        <taxon>Bacillaceae</taxon>
        <taxon>Bacillus</taxon>
        <taxon>Bacillus cereus group</taxon>
    </lineage>
</organism>
<proteinExistence type="predicted"/>
<dbReference type="Proteomes" id="UP000223366">
    <property type="component" value="Unassembled WGS sequence"/>
</dbReference>
<feature type="compositionally biased region" description="Low complexity" evidence="2">
    <location>
        <begin position="414"/>
        <end position="427"/>
    </location>
</feature>
<feature type="region of interest" description="Disordered" evidence="2">
    <location>
        <begin position="412"/>
        <end position="434"/>
    </location>
</feature>
<evidence type="ECO:0000313" key="3">
    <source>
        <dbReference type="EMBL" id="PFV35825.1"/>
    </source>
</evidence>
<dbReference type="EMBL" id="NVDU01000003">
    <property type="protein sequence ID" value="PFV35825.1"/>
    <property type="molecule type" value="Genomic_DNA"/>
</dbReference>
<protein>
    <submittedName>
        <fullName evidence="3">Uncharacterized protein</fullName>
    </submittedName>
</protein>
<reference evidence="3 4" key="1">
    <citation type="submission" date="2017-09" db="EMBL/GenBank/DDBJ databases">
        <title>Large-scale bioinformatics analysis of Bacillus genomes uncovers conserved roles of natural products in bacterial physiology.</title>
        <authorList>
            <consortium name="Agbiome Team Llc"/>
            <person name="Bleich R.M."/>
            <person name="Grubbs K.J."/>
            <person name="Santa Maria K.C."/>
            <person name="Allen S.E."/>
            <person name="Farag S."/>
            <person name="Shank E.A."/>
            <person name="Bowers A."/>
        </authorList>
    </citation>
    <scope>NUCLEOTIDE SEQUENCE [LARGE SCALE GENOMIC DNA]</scope>
    <source>
        <strain evidence="3 4">AFS060060</strain>
    </source>
</reference>
<evidence type="ECO:0000256" key="1">
    <source>
        <dbReference type="SAM" id="Coils"/>
    </source>
</evidence>
<dbReference type="RefSeq" id="WP_098685648.1">
    <property type="nucleotide sequence ID" value="NZ_NVDU01000003.1"/>
</dbReference>
<name>A0A9X7GFX5_BACTU</name>
<comment type="caution">
    <text evidence="3">The sequence shown here is derived from an EMBL/GenBank/DDBJ whole genome shotgun (WGS) entry which is preliminary data.</text>
</comment>
<sequence>MYTLQEHQSKKLIVGDNLIESAGIIGKINPETVLALNESAKGKSNRKLIVQMEAIHVGRTANYTFYTEEGLKNGLSTWTHPYNKPVLTHHDAHRGEPVGRILRAEFAESTISGRKGLIFTCEITDPVAVEKVLDGRYTTVSIGATTDKVSCNICGTDRTKEWCEHWRGEEYEGQACHYIIGTTFGREVSYVNVPADENAGNFSVTVSDEDGNKNEHTQEHASLQIFQIAEGLMQSVNRPDVNLYESASDDVKQLVNGLLTIDEGGTPNVKYKLNESGQIVDENGVVVNVAEAAKMQADLTQAQNELTAVKGQLSEAQATLSNMVIEKTKVESQLTESQGEVTRLTNENADLVAKAHKSLAEKVVDMKLALRKSDVVGISHEEAVEVHIKRTEESLNDAVKDLQAEMQNTTAIRGAVPNPGAAGADNNPNEHDDNNGMTANDAVNMFKGMFGRKNTK</sequence>
<keyword evidence="1" id="KW-0175">Coiled coil</keyword>
<feature type="coiled-coil region" evidence="1">
    <location>
        <begin position="292"/>
        <end position="354"/>
    </location>
</feature>
<evidence type="ECO:0000313" key="4">
    <source>
        <dbReference type="Proteomes" id="UP000223366"/>
    </source>
</evidence>
<gene>
    <name evidence="3" type="ORF">COK99_02055</name>
</gene>
<dbReference type="AlphaFoldDB" id="A0A9X7GFX5"/>